<dbReference type="InterPro" id="IPR011129">
    <property type="entry name" value="CSD"/>
</dbReference>
<reference evidence="5 7" key="1">
    <citation type="submission" date="2015-12" db="EMBL/GenBank/DDBJ databases">
        <title>Amycolatopsis regifaucium genome sequencing and assembly.</title>
        <authorList>
            <person name="Mayilraj S."/>
        </authorList>
    </citation>
    <scope>NUCLEOTIDE SEQUENCE [LARGE SCALE GENOMIC DNA]</scope>
    <source>
        <strain evidence="5 7">GY080</strain>
    </source>
</reference>
<comment type="caution">
    <text evidence="5">The sequence shown here is derived from an EMBL/GenBank/DDBJ whole genome shotgun (WGS) entry which is preliminary data.</text>
</comment>
<dbReference type="PROSITE" id="PS00352">
    <property type="entry name" value="CSD_1"/>
    <property type="match status" value="1"/>
</dbReference>
<dbReference type="PRINTS" id="PR00050">
    <property type="entry name" value="COLDSHOCK"/>
</dbReference>
<dbReference type="OrthoDB" id="7477356at2"/>
<dbReference type="InterPro" id="IPR002059">
    <property type="entry name" value="CSP_DNA-bd"/>
</dbReference>
<proteinExistence type="predicted"/>
<evidence type="ECO:0000313" key="8">
    <source>
        <dbReference type="Proteomes" id="UP000186883"/>
    </source>
</evidence>
<protein>
    <submittedName>
        <fullName evidence="5">Cold-shock protein</fullName>
    </submittedName>
</protein>
<dbReference type="CDD" id="cd04458">
    <property type="entry name" value="CSP_CDS"/>
    <property type="match status" value="1"/>
</dbReference>
<dbReference type="PANTHER" id="PTHR11544">
    <property type="entry name" value="COLD SHOCK DOMAIN CONTAINING PROTEINS"/>
    <property type="match status" value="1"/>
</dbReference>
<dbReference type="InterPro" id="IPR050181">
    <property type="entry name" value="Cold_shock_domain"/>
</dbReference>
<sequence>MTQGTVKWFNSEKGFGFITPDNGGGDVFVHYSEIQGNGFRSLDENARVEFEIGQGAKGPQATSVNVI</sequence>
<name>A0A154MBZ5_9PSEU</name>
<dbReference type="PIRSF" id="PIRSF002599">
    <property type="entry name" value="Cold_shock_A"/>
    <property type="match status" value="1"/>
</dbReference>
<dbReference type="FunFam" id="2.40.50.140:FF:000006">
    <property type="entry name" value="Cold shock protein CspC"/>
    <property type="match status" value="1"/>
</dbReference>
<dbReference type="RefSeq" id="WP_061980223.1">
    <property type="nucleotide sequence ID" value="NZ_FOPQ01000001.1"/>
</dbReference>
<dbReference type="InterPro" id="IPR012156">
    <property type="entry name" value="Cold_shock_CspA"/>
</dbReference>
<dbReference type="PROSITE" id="PS51857">
    <property type="entry name" value="CSD_2"/>
    <property type="match status" value="1"/>
</dbReference>
<evidence type="ECO:0000313" key="5">
    <source>
        <dbReference type="EMBL" id="KZB81787.1"/>
    </source>
</evidence>
<dbReference type="EMBL" id="LQCI01000034">
    <property type="protein sequence ID" value="KZB81787.1"/>
    <property type="molecule type" value="Genomic_DNA"/>
</dbReference>
<dbReference type="InterPro" id="IPR012340">
    <property type="entry name" value="NA-bd_OB-fold"/>
</dbReference>
<accession>A0A154MBZ5</accession>
<dbReference type="Pfam" id="PF00313">
    <property type="entry name" value="CSD"/>
    <property type="match status" value="1"/>
</dbReference>
<gene>
    <name evidence="6" type="ORF">ATP06_0223620</name>
    <name evidence="5" type="ORF">AVL48_07385</name>
</gene>
<dbReference type="SMART" id="SM00357">
    <property type="entry name" value="CSP"/>
    <property type="match status" value="1"/>
</dbReference>
<dbReference type="InterPro" id="IPR019844">
    <property type="entry name" value="CSD_CS"/>
</dbReference>
<dbReference type="Proteomes" id="UP000076321">
    <property type="component" value="Unassembled WGS sequence"/>
</dbReference>
<organism evidence="5 7">
    <name type="scientific">Amycolatopsis regifaucium</name>
    <dbReference type="NCBI Taxonomy" id="546365"/>
    <lineage>
        <taxon>Bacteria</taxon>
        <taxon>Bacillati</taxon>
        <taxon>Actinomycetota</taxon>
        <taxon>Actinomycetes</taxon>
        <taxon>Pseudonocardiales</taxon>
        <taxon>Pseudonocardiaceae</taxon>
        <taxon>Amycolatopsis</taxon>
    </lineage>
</organism>
<keyword evidence="2" id="KW-0963">Cytoplasm</keyword>
<evidence type="ECO:0000313" key="7">
    <source>
        <dbReference type="Proteomes" id="UP000076321"/>
    </source>
</evidence>
<evidence type="ECO:0000256" key="2">
    <source>
        <dbReference type="ARBA" id="ARBA00022490"/>
    </source>
</evidence>
<dbReference type="Gene3D" id="2.40.50.140">
    <property type="entry name" value="Nucleic acid-binding proteins"/>
    <property type="match status" value="1"/>
</dbReference>
<dbReference type="EMBL" id="LOBU02000015">
    <property type="protein sequence ID" value="OKA06145.1"/>
    <property type="molecule type" value="Genomic_DNA"/>
</dbReference>
<dbReference type="GO" id="GO:0005737">
    <property type="term" value="C:cytoplasm"/>
    <property type="evidence" value="ECO:0007669"/>
    <property type="project" value="UniProtKB-SubCell"/>
</dbReference>
<dbReference type="GO" id="GO:0003676">
    <property type="term" value="F:nucleic acid binding"/>
    <property type="evidence" value="ECO:0007669"/>
    <property type="project" value="InterPro"/>
</dbReference>
<evidence type="ECO:0000256" key="3">
    <source>
        <dbReference type="RuleBase" id="RU000408"/>
    </source>
</evidence>
<evidence type="ECO:0000259" key="4">
    <source>
        <dbReference type="PROSITE" id="PS51857"/>
    </source>
</evidence>
<dbReference type="SUPFAM" id="SSF50249">
    <property type="entry name" value="Nucleic acid-binding proteins"/>
    <property type="match status" value="1"/>
</dbReference>
<comment type="subcellular location">
    <subcellularLocation>
        <location evidence="1 3">Cytoplasm</location>
    </subcellularLocation>
</comment>
<reference evidence="6 8" key="2">
    <citation type="submission" date="2016-11" db="EMBL/GenBank/DDBJ databases">
        <title>Genome sequencing of Amycolatopsis regifaucium.</title>
        <authorList>
            <person name="Mayilraj S."/>
            <person name="Kaur N."/>
        </authorList>
    </citation>
    <scope>NUCLEOTIDE SEQUENCE [LARGE SCALE GENOMIC DNA]</scope>
    <source>
        <strain evidence="6 8">GY080</strain>
    </source>
</reference>
<dbReference type="Proteomes" id="UP000186883">
    <property type="component" value="Unassembled WGS sequence"/>
</dbReference>
<feature type="domain" description="CSD" evidence="4">
    <location>
        <begin position="1"/>
        <end position="66"/>
    </location>
</feature>
<evidence type="ECO:0000313" key="6">
    <source>
        <dbReference type="EMBL" id="OKA06145.1"/>
    </source>
</evidence>
<dbReference type="AlphaFoldDB" id="A0A154MBZ5"/>
<keyword evidence="8" id="KW-1185">Reference proteome</keyword>
<evidence type="ECO:0000256" key="1">
    <source>
        <dbReference type="ARBA" id="ARBA00004496"/>
    </source>
</evidence>